<dbReference type="GO" id="GO:0015948">
    <property type="term" value="P:methanogenesis"/>
    <property type="evidence" value="ECO:0007669"/>
    <property type="project" value="InterPro"/>
</dbReference>
<comment type="caution">
    <text evidence="4">The sequence shown here is derived from an EMBL/GenBank/DDBJ whole genome shotgun (WGS) entry which is preliminary data.</text>
</comment>
<accession>A0A2H0FIX8</accession>
<keyword evidence="2" id="KW-0489">Methyltransferase</keyword>
<dbReference type="EMBL" id="PCUC01000100">
    <property type="protein sequence ID" value="PIQ06623.1"/>
    <property type="molecule type" value="Genomic_DNA"/>
</dbReference>
<name>A0A2H0FIX8_9BACT</name>
<keyword evidence="3" id="KW-0808">Transferase</keyword>
<gene>
    <name evidence="4" type="ORF">COW72_01785</name>
</gene>
<evidence type="ECO:0000313" key="4">
    <source>
        <dbReference type="EMBL" id="PIQ06623.1"/>
    </source>
</evidence>
<dbReference type="InterPro" id="IPR010426">
    <property type="entry name" value="MTTB_MeTrfase"/>
</dbReference>
<dbReference type="Gene3D" id="3.20.20.480">
    <property type="entry name" value="Trimethylamine methyltransferase-like"/>
    <property type="match status" value="1"/>
</dbReference>
<reference evidence="4 5" key="1">
    <citation type="submission" date="2017-09" db="EMBL/GenBank/DDBJ databases">
        <title>Depth-based differentiation of microbial function through sediment-hosted aquifers and enrichment of novel symbionts in the deep terrestrial subsurface.</title>
        <authorList>
            <person name="Probst A.J."/>
            <person name="Ladd B."/>
            <person name="Jarett J.K."/>
            <person name="Geller-Mcgrath D.E."/>
            <person name="Sieber C.M."/>
            <person name="Emerson J.B."/>
            <person name="Anantharaman K."/>
            <person name="Thomas B.C."/>
            <person name="Malmstrom R."/>
            <person name="Stieglmeier M."/>
            <person name="Klingl A."/>
            <person name="Woyke T."/>
            <person name="Ryan C.M."/>
            <person name="Banfield J.F."/>
        </authorList>
    </citation>
    <scope>NUCLEOTIDE SEQUENCE [LARGE SCALE GENOMIC DNA]</scope>
    <source>
        <strain evidence="4">CG18_big_fil_WC_8_21_14_2_50_37_10</strain>
    </source>
</reference>
<dbReference type="AlphaFoldDB" id="A0A2H0FIX8"/>
<dbReference type="GO" id="GO:0032259">
    <property type="term" value="P:methylation"/>
    <property type="evidence" value="ECO:0007669"/>
    <property type="project" value="UniProtKB-KW"/>
</dbReference>
<proteinExistence type="inferred from homology"/>
<dbReference type="InterPro" id="IPR038601">
    <property type="entry name" value="MttB-like_sf"/>
</dbReference>
<evidence type="ECO:0000313" key="5">
    <source>
        <dbReference type="Proteomes" id="UP000230778"/>
    </source>
</evidence>
<evidence type="ECO:0000256" key="3">
    <source>
        <dbReference type="ARBA" id="ARBA00022679"/>
    </source>
</evidence>
<dbReference type="Proteomes" id="UP000230778">
    <property type="component" value="Unassembled WGS sequence"/>
</dbReference>
<organism evidence="4 5">
    <name type="scientific">Candidatus Nealsonbacteria bacterium CG18_big_fil_WC_8_21_14_2_50_37_10</name>
    <dbReference type="NCBI Taxonomy" id="1974717"/>
    <lineage>
        <taxon>Bacteria</taxon>
        <taxon>Candidatus Nealsoniibacteriota</taxon>
    </lineage>
</organism>
<dbReference type="GO" id="GO:0008168">
    <property type="term" value="F:methyltransferase activity"/>
    <property type="evidence" value="ECO:0007669"/>
    <property type="project" value="UniProtKB-KW"/>
</dbReference>
<evidence type="ECO:0000256" key="2">
    <source>
        <dbReference type="ARBA" id="ARBA00022603"/>
    </source>
</evidence>
<evidence type="ECO:0000256" key="1">
    <source>
        <dbReference type="ARBA" id="ARBA00007137"/>
    </source>
</evidence>
<dbReference type="Pfam" id="PF06253">
    <property type="entry name" value="MTTB"/>
    <property type="match status" value="1"/>
</dbReference>
<comment type="similarity">
    <text evidence="1">Belongs to the trimethylamine methyltransferase family.</text>
</comment>
<sequence length="219" mass="25087">MAAAYSIDPESDLSGRAISMVTDMRTGNSVSTGPETTILSLAVKELFDTFWGGHLWVEVFFSPSIKEPGLMAVYENLYGVYRYSKLTKKPDIPYPGMGTLGEGGIGSPAQFMLDLEIRKSEFALKNKIIIDEETLPFEEICKITRERKEFLSSEHTLKHFRKLWSSNIFNFKYGDEKNILDKCDALWRENLKNYQPPEWSREKIKALDDLLTKAKKELL</sequence>
<protein>
    <submittedName>
        <fullName evidence="4">Uncharacterized protein</fullName>
    </submittedName>
</protein>